<evidence type="ECO:0000256" key="2">
    <source>
        <dbReference type="ARBA" id="ARBA00022840"/>
    </source>
</evidence>
<dbReference type="GO" id="GO:0005524">
    <property type="term" value="F:ATP binding"/>
    <property type="evidence" value="ECO:0007669"/>
    <property type="project" value="UniProtKB-KW"/>
</dbReference>
<evidence type="ECO:0000259" key="4">
    <source>
        <dbReference type="PROSITE" id="PS50043"/>
    </source>
</evidence>
<accession>A0A9W6RD76</accession>
<gene>
    <name evidence="5" type="ORF">Airi01_021280</name>
</gene>
<dbReference type="SUPFAM" id="SSF46894">
    <property type="entry name" value="C-terminal effector domain of the bipartite response regulators"/>
    <property type="match status" value="1"/>
</dbReference>
<keyword evidence="2" id="KW-0067">ATP-binding</keyword>
<keyword evidence="1" id="KW-0547">Nucleotide-binding</keyword>
<proteinExistence type="predicted"/>
<dbReference type="InterPro" id="IPR036388">
    <property type="entry name" value="WH-like_DNA-bd_sf"/>
</dbReference>
<dbReference type="GO" id="GO:0006355">
    <property type="term" value="P:regulation of DNA-templated transcription"/>
    <property type="evidence" value="ECO:0007669"/>
    <property type="project" value="InterPro"/>
</dbReference>
<feature type="region of interest" description="Disordered" evidence="3">
    <location>
        <begin position="931"/>
        <end position="971"/>
    </location>
</feature>
<dbReference type="InterPro" id="IPR041664">
    <property type="entry name" value="AAA_16"/>
</dbReference>
<feature type="domain" description="HTH luxR-type" evidence="4">
    <location>
        <begin position="868"/>
        <end position="933"/>
    </location>
</feature>
<dbReference type="Gene3D" id="1.10.10.10">
    <property type="entry name" value="Winged helix-like DNA-binding domain superfamily/Winged helix DNA-binding domain"/>
    <property type="match status" value="1"/>
</dbReference>
<dbReference type="GO" id="GO:0005737">
    <property type="term" value="C:cytoplasm"/>
    <property type="evidence" value="ECO:0007669"/>
    <property type="project" value="TreeGrafter"/>
</dbReference>
<evidence type="ECO:0000256" key="1">
    <source>
        <dbReference type="ARBA" id="ARBA00022741"/>
    </source>
</evidence>
<reference evidence="5" key="1">
    <citation type="submission" date="2023-03" db="EMBL/GenBank/DDBJ databases">
        <title>Actinoallomurus iriomotensis NBRC 103681.</title>
        <authorList>
            <person name="Ichikawa N."/>
            <person name="Sato H."/>
            <person name="Tonouchi N."/>
        </authorList>
    </citation>
    <scope>NUCLEOTIDE SEQUENCE</scope>
    <source>
        <strain evidence="5">NBRC 103681</strain>
    </source>
</reference>
<evidence type="ECO:0000313" key="5">
    <source>
        <dbReference type="EMBL" id="GLY73861.1"/>
    </source>
</evidence>
<dbReference type="AlphaFoldDB" id="A0A9W6RD76"/>
<dbReference type="Pfam" id="PF13191">
    <property type="entry name" value="AAA_16"/>
    <property type="match status" value="1"/>
</dbReference>
<dbReference type="InterPro" id="IPR016032">
    <property type="entry name" value="Sig_transdc_resp-reg_C-effctor"/>
</dbReference>
<dbReference type="PROSITE" id="PS50043">
    <property type="entry name" value="HTH_LUXR_2"/>
    <property type="match status" value="1"/>
</dbReference>
<evidence type="ECO:0000313" key="6">
    <source>
        <dbReference type="Proteomes" id="UP001165135"/>
    </source>
</evidence>
<comment type="caution">
    <text evidence="5">The sequence shown here is derived from an EMBL/GenBank/DDBJ whole genome shotgun (WGS) entry which is preliminary data.</text>
</comment>
<dbReference type="PANTHER" id="PTHR16305">
    <property type="entry name" value="TESTICULAR SOLUBLE ADENYLYL CYCLASE"/>
    <property type="match status" value="1"/>
</dbReference>
<dbReference type="GO" id="GO:0004016">
    <property type="term" value="F:adenylate cyclase activity"/>
    <property type="evidence" value="ECO:0007669"/>
    <property type="project" value="TreeGrafter"/>
</dbReference>
<dbReference type="CDD" id="cd06170">
    <property type="entry name" value="LuxR_C_like"/>
    <property type="match status" value="1"/>
</dbReference>
<dbReference type="EMBL" id="BSTJ01000002">
    <property type="protein sequence ID" value="GLY73861.1"/>
    <property type="molecule type" value="Genomic_DNA"/>
</dbReference>
<dbReference type="Proteomes" id="UP001165135">
    <property type="component" value="Unassembled WGS sequence"/>
</dbReference>
<dbReference type="SMART" id="SM00421">
    <property type="entry name" value="HTH_LUXR"/>
    <property type="match status" value="1"/>
</dbReference>
<dbReference type="Pfam" id="PF00196">
    <property type="entry name" value="GerE"/>
    <property type="match status" value="1"/>
</dbReference>
<dbReference type="GO" id="GO:0003677">
    <property type="term" value="F:DNA binding"/>
    <property type="evidence" value="ECO:0007669"/>
    <property type="project" value="InterPro"/>
</dbReference>
<evidence type="ECO:0000256" key="3">
    <source>
        <dbReference type="SAM" id="MobiDB-lite"/>
    </source>
</evidence>
<dbReference type="SUPFAM" id="SSF52540">
    <property type="entry name" value="P-loop containing nucleoside triphosphate hydrolases"/>
    <property type="match status" value="1"/>
</dbReference>
<feature type="compositionally biased region" description="Basic and acidic residues" evidence="3">
    <location>
        <begin position="931"/>
        <end position="948"/>
    </location>
</feature>
<dbReference type="RefSeq" id="WP_285619450.1">
    <property type="nucleotide sequence ID" value="NZ_BSTJ01000002.1"/>
</dbReference>
<dbReference type="PANTHER" id="PTHR16305:SF35">
    <property type="entry name" value="TRANSCRIPTIONAL ACTIVATOR DOMAIN"/>
    <property type="match status" value="1"/>
</dbReference>
<dbReference type="InterPro" id="IPR027417">
    <property type="entry name" value="P-loop_NTPase"/>
</dbReference>
<sequence>MSTLPAYCTEEAHGPATMRGRAAEWSAALDLLAAAHEGRSGVLLVEGEPGMGKSRLLREVTRTARARGFSLVTAGALELGRIPLVESLLSALGEDVVAEGGGPSAEPDRRMWRVERIRAGLDERAGAGPVLVSLDDLQLVAPAALVTLRAWMSQLAGRPVAWLLARSTVKVGKATGRLFDLLEYGGARRITLPPLDDDALTGIVIDMLGAVPDPPLAAFVAQSGGNPYLLTGLIAGLCGEDGIQICDGGARLVAVGLPRRFQAAVRHLLDQLSPRTRHLLTVTAILGRSFSPDTVAAVLGTTTAAIVPRLDEALSAGVLTVAREELAFRHGLLWQAVTDAVPVPIRKALHREIGDVLFGRGGPATAAAAHLMQGVRAADSRGLAALDRLVDDVLPVSPRTAADIALRVVNLTDPADPAWTVRTLTAVRTLIEAGRLDEAAGLTESALTQPLTAATHAGLCCLRSEILHMQGRAAEAAADAATVLAEPGLPDRLRDAAELALLNAQVADRDNTLARQHAQAIVEASGDHGDALVTGAFITLALAAWDADELAEGLRLAHEAVRRAASTDAWCLHPRMILAMLLTDVRRLDEARSVMASAGDDTKVRGRLVWAAAPAVLHARLHLAAGRFDDAIAVAEAGLAATSGPGPHVLMSSALGVLAVAALRSGDPNAAQRYADRARPGLSEYGSPHAEARFALVTSQIAMARDGAGAVATALAELCEQVPEHSWVLVSDPTAAAWLVRTALALDDRARAEIVVGAAERLARHNPGFPTVAAAAEHARGLLDGDACALDRASMDHADPWARASAAEDLGALAASRGTGSRQSAIAGLDQALAGYDGIGAARDAARVRRRLRRLGVRRRHWTQGDRPVSGWGSLTDTERRISGLVAQGLTNRQVADQLFISVHTTAFHLRHIFRKLQIGSRLELARRVMEENRQRTPPDGDRPDQGGRTRVGRSTAGYPQGDAPSATVRP</sequence>
<organism evidence="5 6">
    <name type="scientific">Actinoallomurus iriomotensis</name>
    <dbReference type="NCBI Taxonomy" id="478107"/>
    <lineage>
        <taxon>Bacteria</taxon>
        <taxon>Bacillati</taxon>
        <taxon>Actinomycetota</taxon>
        <taxon>Actinomycetes</taxon>
        <taxon>Streptosporangiales</taxon>
        <taxon>Thermomonosporaceae</taxon>
        <taxon>Actinoallomurus</taxon>
    </lineage>
</organism>
<dbReference type="PRINTS" id="PR00038">
    <property type="entry name" value="HTHLUXR"/>
</dbReference>
<dbReference type="InterPro" id="IPR000792">
    <property type="entry name" value="Tscrpt_reg_LuxR_C"/>
</dbReference>
<name>A0A9W6RD76_9ACTN</name>
<protein>
    <submittedName>
        <fullName evidence="5">Helix-turn-helix transcriptional regulator</fullName>
    </submittedName>
</protein>